<name>A0A7S2SYM5_9CHLO</name>
<protein>
    <submittedName>
        <fullName evidence="1">Uncharacterized protein</fullName>
    </submittedName>
</protein>
<accession>A0A7S2SYM5</accession>
<dbReference type="AlphaFoldDB" id="A0A7S2SYM5"/>
<gene>
    <name evidence="1" type="ORF">CPRI1469_LOCUS2180</name>
</gene>
<dbReference type="EMBL" id="HBHL01003453">
    <property type="protein sequence ID" value="CAD9713331.1"/>
    <property type="molecule type" value="Transcribed_RNA"/>
</dbReference>
<sequence length="131" mass="14449">MDSRSSFLKHFFNARNCFSHIPRWISGNPCFMHAPYVATSGEHVVSDARTDLEKPLATFCIPCLLNPNLNPNLNISTSISVSNTRRPEPVSLTTDALVNRKPLSQDYVLCLPPPPPSSCPSLSLTKPVQQS</sequence>
<reference evidence="1" key="1">
    <citation type="submission" date="2021-01" db="EMBL/GenBank/DDBJ databases">
        <authorList>
            <person name="Corre E."/>
            <person name="Pelletier E."/>
            <person name="Niang G."/>
            <person name="Scheremetjew M."/>
            <person name="Finn R."/>
            <person name="Kale V."/>
            <person name="Holt S."/>
            <person name="Cochrane G."/>
            <person name="Meng A."/>
            <person name="Brown T."/>
            <person name="Cohen L."/>
        </authorList>
    </citation>
    <scope>NUCLEOTIDE SEQUENCE</scope>
    <source>
        <strain evidence="1">CCMP1205</strain>
    </source>
</reference>
<proteinExistence type="predicted"/>
<organism evidence="1">
    <name type="scientific">Chloropicon primus</name>
    <dbReference type="NCBI Taxonomy" id="1764295"/>
    <lineage>
        <taxon>Eukaryota</taxon>
        <taxon>Viridiplantae</taxon>
        <taxon>Chlorophyta</taxon>
        <taxon>Chloropicophyceae</taxon>
        <taxon>Chloropicales</taxon>
        <taxon>Chloropicaceae</taxon>
        <taxon>Chloropicon</taxon>
    </lineage>
</organism>
<evidence type="ECO:0000313" key="1">
    <source>
        <dbReference type="EMBL" id="CAD9713331.1"/>
    </source>
</evidence>